<evidence type="ECO:0000256" key="2">
    <source>
        <dbReference type="ARBA" id="ARBA00023015"/>
    </source>
</evidence>
<dbReference type="Pfam" id="PF05920">
    <property type="entry name" value="Homeobox_KN"/>
    <property type="match status" value="1"/>
</dbReference>
<accession>B4M1M2</accession>
<dbReference type="OrthoDB" id="7868366at2759"/>
<keyword evidence="4 8" id="KW-0371">Homeobox</keyword>
<evidence type="ECO:0000313" key="10">
    <source>
        <dbReference type="EMBL" id="EDW65576.1"/>
    </source>
</evidence>
<keyword evidence="3 8" id="KW-0238">DNA-binding</keyword>
<evidence type="ECO:0000256" key="7">
    <source>
        <dbReference type="ARBA" id="ARBA00038021"/>
    </source>
</evidence>
<comment type="similarity">
    <text evidence="7">Belongs to the TALE/TGIF homeobox family.</text>
</comment>
<evidence type="ECO:0000256" key="5">
    <source>
        <dbReference type="ARBA" id="ARBA00023163"/>
    </source>
</evidence>
<keyword evidence="6 8" id="KW-0539">Nucleus</keyword>
<reference evidence="10 11" key="1">
    <citation type="journal article" date="2007" name="Nature">
        <title>Evolution of genes and genomes on the Drosophila phylogeny.</title>
        <authorList>
            <consortium name="Drosophila 12 Genomes Consortium"/>
            <person name="Clark A.G."/>
            <person name="Eisen M.B."/>
            <person name="Smith D.R."/>
            <person name="Bergman C.M."/>
            <person name="Oliver B."/>
            <person name="Markow T.A."/>
            <person name="Kaufman T.C."/>
            <person name="Kellis M."/>
            <person name="Gelbart W."/>
            <person name="Iyer V.N."/>
            <person name="Pollard D.A."/>
            <person name="Sackton T.B."/>
            <person name="Larracuente A.M."/>
            <person name="Singh N.D."/>
            <person name="Abad J.P."/>
            <person name="Abt D.N."/>
            <person name="Adryan B."/>
            <person name="Aguade M."/>
            <person name="Akashi H."/>
            <person name="Anderson W.W."/>
            <person name="Aquadro C.F."/>
            <person name="Ardell D.H."/>
            <person name="Arguello R."/>
            <person name="Artieri C.G."/>
            <person name="Barbash D.A."/>
            <person name="Barker D."/>
            <person name="Barsanti P."/>
            <person name="Batterham P."/>
            <person name="Batzoglou S."/>
            <person name="Begun D."/>
            <person name="Bhutkar A."/>
            <person name="Blanco E."/>
            <person name="Bosak S.A."/>
            <person name="Bradley R.K."/>
            <person name="Brand A.D."/>
            <person name="Brent M.R."/>
            <person name="Brooks A.N."/>
            <person name="Brown R.H."/>
            <person name="Butlin R.K."/>
            <person name="Caggese C."/>
            <person name="Calvi B.R."/>
            <person name="Bernardo de Carvalho A."/>
            <person name="Caspi A."/>
            <person name="Castrezana S."/>
            <person name="Celniker S.E."/>
            <person name="Chang J.L."/>
            <person name="Chapple C."/>
            <person name="Chatterji S."/>
            <person name="Chinwalla A."/>
            <person name="Civetta A."/>
            <person name="Clifton S.W."/>
            <person name="Comeron J.M."/>
            <person name="Costello J.C."/>
            <person name="Coyne J.A."/>
            <person name="Daub J."/>
            <person name="David R.G."/>
            <person name="Delcher A.L."/>
            <person name="Delehaunty K."/>
            <person name="Do C.B."/>
            <person name="Ebling H."/>
            <person name="Edwards K."/>
            <person name="Eickbush T."/>
            <person name="Evans J.D."/>
            <person name="Filipski A."/>
            <person name="Findeiss S."/>
            <person name="Freyhult E."/>
            <person name="Fulton L."/>
            <person name="Fulton R."/>
            <person name="Garcia A.C."/>
            <person name="Gardiner A."/>
            <person name="Garfield D.A."/>
            <person name="Garvin B.E."/>
            <person name="Gibson G."/>
            <person name="Gilbert D."/>
            <person name="Gnerre S."/>
            <person name="Godfrey J."/>
            <person name="Good R."/>
            <person name="Gotea V."/>
            <person name="Gravely B."/>
            <person name="Greenberg A.J."/>
            <person name="Griffiths-Jones S."/>
            <person name="Gross S."/>
            <person name="Guigo R."/>
            <person name="Gustafson E.A."/>
            <person name="Haerty W."/>
            <person name="Hahn M.W."/>
            <person name="Halligan D.L."/>
            <person name="Halpern A.L."/>
            <person name="Halter G.M."/>
            <person name="Han M.V."/>
            <person name="Heger A."/>
            <person name="Hillier L."/>
            <person name="Hinrichs A.S."/>
            <person name="Holmes I."/>
            <person name="Hoskins R.A."/>
            <person name="Hubisz M.J."/>
            <person name="Hultmark D."/>
            <person name="Huntley M.A."/>
            <person name="Jaffe D.B."/>
            <person name="Jagadeeshan S."/>
            <person name="Jeck W.R."/>
            <person name="Johnson J."/>
            <person name="Jones C.D."/>
            <person name="Jordan W.C."/>
            <person name="Karpen G.H."/>
            <person name="Kataoka E."/>
            <person name="Keightley P.D."/>
            <person name="Kheradpour P."/>
            <person name="Kirkness E.F."/>
            <person name="Koerich L.B."/>
            <person name="Kristiansen K."/>
            <person name="Kudrna D."/>
            <person name="Kulathinal R.J."/>
            <person name="Kumar S."/>
            <person name="Kwok R."/>
            <person name="Lander E."/>
            <person name="Langley C.H."/>
            <person name="Lapoint R."/>
            <person name="Lazzaro B.P."/>
            <person name="Lee S.J."/>
            <person name="Levesque L."/>
            <person name="Li R."/>
            <person name="Lin C.F."/>
            <person name="Lin M.F."/>
            <person name="Lindblad-Toh K."/>
            <person name="Llopart A."/>
            <person name="Long M."/>
            <person name="Low L."/>
            <person name="Lozovsky E."/>
            <person name="Lu J."/>
            <person name="Luo M."/>
            <person name="Machado C.A."/>
            <person name="Makalowski W."/>
            <person name="Marzo M."/>
            <person name="Matsuda M."/>
            <person name="Matzkin L."/>
            <person name="McAllister B."/>
            <person name="McBride C.S."/>
            <person name="McKernan B."/>
            <person name="McKernan K."/>
            <person name="Mendez-Lago M."/>
            <person name="Minx P."/>
            <person name="Mollenhauer M.U."/>
            <person name="Montooth K."/>
            <person name="Mount S.M."/>
            <person name="Mu X."/>
            <person name="Myers E."/>
            <person name="Negre B."/>
            <person name="Newfeld S."/>
            <person name="Nielsen R."/>
            <person name="Noor M.A."/>
            <person name="O'Grady P."/>
            <person name="Pachter L."/>
            <person name="Papaceit M."/>
            <person name="Parisi M.J."/>
            <person name="Parisi M."/>
            <person name="Parts L."/>
            <person name="Pedersen J.S."/>
            <person name="Pesole G."/>
            <person name="Phillippy A.M."/>
            <person name="Ponting C.P."/>
            <person name="Pop M."/>
            <person name="Porcelli D."/>
            <person name="Powell J.R."/>
            <person name="Prohaska S."/>
            <person name="Pruitt K."/>
            <person name="Puig M."/>
            <person name="Quesneville H."/>
            <person name="Ram K.R."/>
            <person name="Rand D."/>
            <person name="Rasmussen M.D."/>
            <person name="Reed L.K."/>
            <person name="Reenan R."/>
            <person name="Reily A."/>
            <person name="Remington K.A."/>
            <person name="Rieger T.T."/>
            <person name="Ritchie M.G."/>
            <person name="Robin C."/>
            <person name="Rogers Y.H."/>
            <person name="Rohde C."/>
            <person name="Rozas J."/>
            <person name="Rubenfield M.J."/>
            <person name="Ruiz A."/>
            <person name="Russo S."/>
            <person name="Salzberg S.L."/>
            <person name="Sanchez-Gracia A."/>
            <person name="Saranga D.J."/>
            <person name="Sato H."/>
            <person name="Schaeffer S.W."/>
            <person name="Schatz M.C."/>
            <person name="Schlenke T."/>
            <person name="Schwartz R."/>
            <person name="Segarra C."/>
            <person name="Singh R.S."/>
            <person name="Sirot L."/>
            <person name="Sirota M."/>
            <person name="Sisneros N.B."/>
            <person name="Smith C.D."/>
            <person name="Smith T.F."/>
            <person name="Spieth J."/>
            <person name="Stage D.E."/>
            <person name="Stark A."/>
            <person name="Stephan W."/>
            <person name="Strausberg R.L."/>
            <person name="Strempel S."/>
            <person name="Sturgill D."/>
            <person name="Sutton G."/>
            <person name="Sutton G.G."/>
            <person name="Tao W."/>
            <person name="Teichmann S."/>
            <person name="Tobari Y.N."/>
            <person name="Tomimura Y."/>
            <person name="Tsolas J.M."/>
            <person name="Valente V.L."/>
            <person name="Venter E."/>
            <person name="Venter J.C."/>
            <person name="Vicario S."/>
            <person name="Vieira F.G."/>
            <person name="Vilella A.J."/>
            <person name="Villasante A."/>
            <person name="Walenz B."/>
            <person name="Wang J."/>
            <person name="Wasserman M."/>
            <person name="Watts T."/>
            <person name="Wilson D."/>
            <person name="Wilson R.K."/>
            <person name="Wing R.A."/>
            <person name="Wolfner M.F."/>
            <person name="Wong A."/>
            <person name="Wong G.K."/>
            <person name="Wu C.I."/>
            <person name="Wu G."/>
            <person name="Yamamoto D."/>
            <person name="Yang H.P."/>
            <person name="Yang S.P."/>
            <person name="Yorke J.A."/>
            <person name="Yoshida K."/>
            <person name="Zdobnov E."/>
            <person name="Zhang P."/>
            <person name="Zhang Y."/>
            <person name="Zimin A.V."/>
            <person name="Baldwin J."/>
            <person name="Abdouelleil A."/>
            <person name="Abdulkadir J."/>
            <person name="Abebe A."/>
            <person name="Abera B."/>
            <person name="Abreu J."/>
            <person name="Acer S.C."/>
            <person name="Aftuck L."/>
            <person name="Alexander A."/>
            <person name="An P."/>
            <person name="Anderson E."/>
            <person name="Anderson S."/>
            <person name="Arachi H."/>
            <person name="Azer M."/>
            <person name="Bachantsang P."/>
            <person name="Barry A."/>
            <person name="Bayul T."/>
            <person name="Berlin A."/>
            <person name="Bessette D."/>
            <person name="Bloom T."/>
            <person name="Blye J."/>
            <person name="Boguslavskiy L."/>
            <person name="Bonnet C."/>
            <person name="Boukhgalter B."/>
            <person name="Bourzgui I."/>
            <person name="Brown A."/>
            <person name="Cahill P."/>
            <person name="Channer S."/>
            <person name="Cheshatsang Y."/>
            <person name="Chuda L."/>
            <person name="Citroen M."/>
            <person name="Collymore A."/>
            <person name="Cooke P."/>
            <person name="Costello M."/>
            <person name="D'Aco K."/>
            <person name="Daza R."/>
            <person name="De Haan G."/>
            <person name="DeGray S."/>
            <person name="DeMaso C."/>
            <person name="Dhargay N."/>
            <person name="Dooley K."/>
            <person name="Dooley E."/>
            <person name="Doricent M."/>
            <person name="Dorje P."/>
            <person name="Dorjee K."/>
            <person name="Dupes A."/>
            <person name="Elong R."/>
            <person name="Falk J."/>
            <person name="Farina A."/>
            <person name="Faro S."/>
            <person name="Ferguson D."/>
            <person name="Fisher S."/>
            <person name="Foley C.D."/>
            <person name="Franke A."/>
            <person name="Friedrich D."/>
            <person name="Gadbois L."/>
            <person name="Gearin G."/>
            <person name="Gearin C.R."/>
            <person name="Giannoukos G."/>
            <person name="Goode T."/>
            <person name="Graham J."/>
            <person name="Grandbois E."/>
            <person name="Grewal S."/>
            <person name="Gyaltsen K."/>
            <person name="Hafez N."/>
            <person name="Hagos B."/>
            <person name="Hall J."/>
            <person name="Henson C."/>
            <person name="Hollinger A."/>
            <person name="Honan T."/>
            <person name="Huard M.D."/>
            <person name="Hughes L."/>
            <person name="Hurhula B."/>
            <person name="Husby M.E."/>
            <person name="Kamat A."/>
            <person name="Kanga B."/>
            <person name="Kashin S."/>
            <person name="Khazanovich D."/>
            <person name="Kisner P."/>
            <person name="Lance K."/>
            <person name="Lara M."/>
            <person name="Lee W."/>
            <person name="Lennon N."/>
            <person name="Letendre F."/>
            <person name="LeVine R."/>
            <person name="Lipovsky A."/>
            <person name="Liu X."/>
            <person name="Liu J."/>
            <person name="Liu S."/>
            <person name="Lokyitsang T."/>
            <person name="Lokyitsang Y."/>
            <person name="Lubonja R."/>
            <person name="Lui A."/>
            <person name="MacDonald P."/>
            <person name="Magnisalis V."/>
            <person name="Maru K."/>
            <person name="Matthews C."/>
            <person name="McCusker W."/>
            <person name="McDonough S."/>
            <person name="Mehta T."/>
            <person name="Meldrim J."/>
            <person name="Meneus L."/>
            <person name="Mihai O."/>
            <person name="Mihalev A."/>
            <person name="Mihova T."/>
            <person name="Mittelman R."/>
            <person name="Mlenga V."/>
            <person name="Montmayeur A."/>
            <person name="Mulrain L."/>
            <person name="Navidi A."/>
            <person name="Naylor J."/>
            <person name="Negash T."/>
            <person name="Nguyen T."/>
            <person name="Nguyen N."/>
            <person name="Nicol R."/>
            <person name="Norbu C."/>
            <person name="Norbu N."/>
            <person name="Novod N."/>
            <person name="O'Neill B."/>
            <person name="Osman S."/>
            <person name="Markiewicz E."/>
            <person name="Oyono O.L."/>
            <person name="Patti C."/>
            <person name="Phunkhang P."/>
            <person name="Pierre F."/>
            <person name="Priest M."/>
            <person name="Raghuraman S."/>
            <person name="Rege F."/>
            <person name="Reyes R."/>
            <person name="Rise C."/>
            <person name="Rogov P."/>
            <person name="Ross K."/>
            <person name="Ryan E."/>
            <person name="Settipalli S."/>
            <person name="Shea T."/>
            <person name="Sherpa N."/>
            <person name="Shi L."/>
            <person name="Shih D."/>
            <person name="Sparrow T."/>
            <person name="Spaulding J."/>
            <person name="Stalker J."/>
            <person name="Stange-Thomann N."/>
            <person name="Stavropoulos S."/>
            <person name="Stone C."/>
            <person name="Strader C."/>
            <person name="Tesfaye S."/>
            <person name="Thomson T."/>
            <person name="Thoulutsang Y."/>
            <person name="Thoulutsang D."/>
            <person name="Topham K."/>
            <person name="Topping I."/>
            <person name="Tsamla T."/>
            <person name="Vassiliev H."/>
            <person name="Vo A."/>
            <person name="Wangchuk T."/>
            <person name="Wangdi T."/>
            <person name="Weiand M."/>
            <person name="Wilkinson J."/>
            <person name="Wilson A."/>
            <person name="Yadav S."/>
            <person name="Young G."/>
            <person name="Yu Q."/>
            <person name="Zembek L."/>
            <person name="Zhong D."/>
            <person name="Zimmer A."/>
            <person name="Zwirko Z."/>
            <person name="Jaffe D.B."/>
            <person name="Alvarez P."/>
            <person name="Brockman W."/>
            <person name="Butler J."/>
            <person name="Chin C."/>
            <person name="Gnerre S."/>
            <person name="Grabherr M."/>
            <person name="Kleber M."/>
            <person name="Mauceli E."/>
            <person name="MacCallum I."/>
        </authorList>
    </citation>
    <scope>NUCLEOTIDE SEQUENCE [LARGE SCALE GENOMIC DNA]</scope>
    <source>
        <strain evidence="11">Tucson 15010-1051.87</strain>
    </source>
</reference>
<dbReference type="GO" id="GO:0001654">
    <property type="term" value="P:eye development"/>
    <property type="evidence" value="ECO:0007669"/>
    <property type="project" value="UniProtKB-ARBA"/>
</dbReference>
<dbReference type="AlphaFoldDB" id="B4M1M2"/>
<organism evidence="10 11">
    <name type="scientific">Drosophila virilis</name>
    <name type="common">Fruit fly</name>
    <dbReference type="NCBI Taxonomy" id="7244"/>
    <lineage>
        <taxon>Eukaryota</taxon>
        <taxon>Metazoa</taxon>
        <taxon>Ecdysozoa</taxon>
        <taxon>Arthropoda</taxon>
        <taxon>Hexapoda</taxon>
        <taxon>Insecta</taxon>
        <taxon>Pterygota</taxon>
        <taxon>Neoptera</taxon>
        <taxon>Endopterygota</taxon>
        <taxon>Diptera</taxon>
        <taxon>Brachycera</taxon>
        <taxon>Muscomorpha</taxon>
        <taxon>Ephydroidea</taxon>
        <taxon>Drosophilidae</taxon>
        <taxon>Drosophila</taxon>
    </lineage>
</organism>
<protein>
    <submittedName>
        <fullName evidence="10">Uncharacterized protein, isoform A</fullName>
    </submittedName>
</protein>
<dbReference type="InterPro" id="IPR008422">
    <property type="entry name" value="KN_HD"/>
</dbReference>
<feature type="DNA-binding region" description="Homeobox" evidence="8">
    <location>
        <begin position="97"/>
        <end position="155"/>
    </location>
</feature>
<dbReference type="PROSITE" id="PS50071">
    <property type="entry name" value="HOMEOBOX_2"/>
    <property type="match status" value="1"/>
</dbReference>
<keyword evidence="2" id="KW-0805">Transcription regulation</keyword>
<dbReference type="PANTHER" id="PTHR11850">
    <property type="entry name" value="HOMEOBOX PROTEIN TRANSCRIPTION FACTORS"/>
    <property type="match status" value="1"/>
</dbReference>
<dbReference type="SUPFAM" id="SSF46689">
    <property type="entry name" value="Homeodomain-like"/>
    <property type="match status" value="1"/>
</dbReference>
<keyword evidence="5" id="KW-0804">Transcription</keyword>
<evidence type="ECO:0000256" key="1">
    <source>
        <dbReference type="ARBA" id="ARBA00004123"/>
    </source>
</evidence>
<dbReference type="GO" id="GO:0005634">
    <property type="term" value="C:nucleus"/>
    <property type="evidence" value="ECO:0007669"/>
    <property type="project" value="UniProtKB-SubCell"/>
</dbReference>
<evidence type="ECO:0000256" key="3">
    <source>
        <dbReference type="ARBA" id="ARBA00023125"/>
    </source>
</evidence>
<evidence type="ECO:0000256" key="6">
    <source>
        <dbReference type="ARBA" id="ARBA00023242"/>
    </source>
</evidence>
<dbReference type="InParanoid" id="B4M1M2"/>
<dbReference type="GO" id="GO:0009887">
    <property type="term" value="P:animal organ morphogenesis"/>
    <property type="evidence" value="ECO:0007669"/>
    <property type="project" value="UniProtKB-ARBA"/>
</dbReference>
<dbReference type="Gene3D" id="1.10.10.60">
    <property type="entry name" value="Homeodomain-like"/>
    <property type="match status" value="1"/>
</dbReference>
<dbReference type="InterPro" id="IPR001356">
    <property type="entry name" value="HD"/>
</dbReference>
<sequence length="212" mass="24323">MSTNELVLTADVRQRILEYAKRMERAGSDRFDKEPSADNAQVLLQPELHTELNNSQIAHPIAQMANQSAHLLPGQTRACTDNREIRNHMDIMLEEEHPTRRGNLPPHAVKILKSWLYEHRYNAYPSEVEKRILAHKGNILVQQVNNWFINARRRILPGMIRRDGNNPSHFTISRRSKKSIPNYMQSMNVNINNAMDLGTGSPDSDLDIDNSP</sequence>
<dbReference type="InterPro" id="IPR050224">
    <property type="entry name" value="TALE_homeobox"/>
</dbReference>
<dbReference type="eggNOG" id="KOG0773">
    <property type="taxonomic scope" value="Eukaryota"/>
</dbReference>
<name>B4M1M2_DROVI</name>
<evidence type="ECO:0000256" key="8">
    <source>
        <dbReference type="PROSITE-ProRule" id="PRU00108"/>
    </source>
</evidence>
<evidence type="ECO:0000259" key="9">
    <source>
        <dbReference type="PROSITE" id="PS50071"/>
    </source>
</evidence>
<gene>
    <name evidence="10" type="primary">Dvir\GJ18823</name>
    <name evidence="10" type="ORF">Dvir_GJ18823</name>
</gene>
<dbReference type="FunFam" id="1.10.10.60:FF:000059">
    <property type="entry name" value="TGFB-induced factor homeobox 1"/>
    <property type="match status" value="1"/>
</dbReference>
<dbReference type="InterPro" id="IPR009057">
    <property type="entry name" value="Homeodomain-like_sf"/>
</dbReference>
<evidence type="ECO:0000256" key="4">
    <source>
        <dbReference type="ARBA" id="ARBA00023155"/>
    </source>
</evidence>
<dbReference type="HOGENOM" id="CLU_1251811_0_0_1"/>
<dbReference type="KEGG" id="dvi:6631796"/>
<dbReference type="PhylomeDB" id="B4M1M2"/>
<comment type="subcellular location">
    <subcellularLocation>
        <location evidence="1 8">Nucleus</location>
    </subcellularLocation>
</comment>
<proteinExistence type="inferred from homology"/>
<dbReference type="STRING" id="7244.B4M1M2"/>
<dbReference type="SMART" id="SM00389">
    <property type="entry name" value="HOX"/>
    <property type="match status" value="1"/>
</dbReference>
<dbReference type="GO" id="GO:0048646">
    <property type="term" value="P:anatomical structure formation involved in morphogenesis"/>
    <property type="evidence" value="ECO:0007669"/>
    <property type="project" value="UniProtKB-ARBA"/>
</dbReference>
<dbReference type="GO" id="GO:0000987">
    <property type="term" value="F:cis-regulatory region sequence-specific DNA binding"/>
    <property type="evidence" value="ECO:0007669"/>
    <property type="project" value="UniProtKB-ARBA"/>
</dbReference>
<evidence type="ECO:0000313" key="11">
    <source>
        <dbReference type="Proteomes" id="UP000008792"/>
    </source>
</evidence>
<dbReference type="OMA" id="VNINNAM"/>
<dbReference type="GO" id="GO:0006355">
    <property type="term" value="P:regulation of DNA-templated transcription"/>
    <property type="evidence" value="ECO:0007669"/>
    <property type="project" value="InterPro"/>
</dbReference>
<feature type="domain" description="Homeobox" evidence="9">
    <location>
        <begin position="95"/>
        <end position="154"/>
    </location>
</feature>
<keyword evidence="11" id="KW-1185">Reference proteome</keyword>
<dbReference type="CDD" id="cd00086">
    <property type="entry name" value="homeodomain"/>
    <property type="match status" value="1"/>
</dbReference>
<dbReference type="EMBL" id="CH940651">
    <property type="protein sequence ID" value="EDW65576.1"/>
    <property type="molecule type" value="Genomic_DNA"/>
</dbReference>
<dbReference type="Proteomes" id="UP000008792">
    <property type="component" value="Unassembled WGS sequence"/>
</dbReference>